<dbReference type="SUPFAM" id="SSF46689">
    <property type="entry name" value="Homeodomain-like"/>
    <property type="match status" value="1"/>
</dbReference>
<dbReference type="PROSITE" id="PS01081">
    <property type="entry name" value="HTH_TETR_1"/>
    <property type="match status" value="1"/>
</dbReference>
<proteinExistence type="predicted"/>
<dbReference type="InterPro" id="IPR011075">
    <property type="entry name" value="TetR_C"/>
</dbReference>
<dbReference type="PRINTS" id="PR00455">
    <property type="entry name" value="HTHTETR"/>
</dbReference>
<dbReference type="PROSITE" id="PS50977">
    <property type="entry name" value="HTH_TETR_2"/>
    <property type="match status" value="1"/>
</dbReference>
<dbReference type="Pfam" id="PF16925">
    <property type="entry name" value="TetR_C_13"/>
    <property type="match status" value="1"/>
</dbReference>
<evidence type="ECO:0000259" key="5">
    <source>
        <dbReference type="PROSITE" id="PS50977"/>
    </source>
</evidence>
<organism evidence="6 7">
    <name type="scientific">Frigoriglobus tundricola</name>
    <dbReference type="NCBI Taxonomy" id="2774151"/>
    <lineage>
        <taxon>Bacteria</taxon>
        <taxon>Pseudomonadati</taxon>
        <taxon>Planctomycetota</taxon>
        <taxon>Planctomycetia</taxon>
        <taxon>Gemmatales</taxon>
        <taxon>Gemmataceae</taxon>
        <taxon>Frigoriglobus</taxon>
    </lineage>
</organism>
<keyword evidence="7" id="KW-1185">Reference proteome</keyword>
<feature type="domain" description="HTH tetR-type" evidence="5">
    <location>
        <begin position="5"/>
        <end position="65"/>
    </location>
</feature>
<dbReference type="InterPro" id="IPR023772">
    <property type="entry name" value="DNA-bd_HTH_TetR-type_CS"/>
</dbReference>
<dbReference type="Gene3D" id="1.10.357.10">
    <property type="entry name" value="Tetracycline Repressor, domain 2"/>
    <property type="match status" value="1"/>
</dbReference>
<name>A0A6M5Z0V0_9BACT</name>
<evidence type="ECO:0000313" key="7">
    <source>
        <dbReference type="Proteomes" id="UP000503447"/>
    </source>
</evidence>
<dbReference type="Proteomes" id="UP000503447">
    <property type="component" value="Chromosome"/>
</dbReference>
<sequence>MEAGRGSRELIVAAALRLFCARGFAAVSTQDICDTAGVQKGSLYHFFKAKIDVAIAALERYGDSVANVFRAAAEGRDLPERKLLKIFEGAQAMGECHQAEAGVMYGCLHGNLSLELAAADERVRACLVGITRRWIMTLNPIMEELMAARVIPLGDPHTAGHTVLAYLHGVVLMAKAANEPALILRMGQQAIGLLGGRVGPSR</sequence>
<dbReference type="SUPFAM" id="SSF48498">
    <property type="entry name" value="Tetracyclin repressor-like, C-terminal domain"/>
    <property type="match status" value="1"/>
</dbReference>
<reference evidence="7" key="1">
    <citation type="submission" date="2020-05" db="EMBL/GenBank/DDBJ databases">
        <title>Frigoriglobus tundricola gen. nov., sp. nov., a psychrotolerant cellulolytic planctomycete of the family Gemmataceae with two divergent copies of 16S rRNA gene.</title>
        <authorList>
            <person name="Kulichevskaya I.S."/>
            <person name="Ivanova A.A."/>
            <person name="Naumoff D.G."/>
            <person name="Beletsky A.V."/>
            <person name="Rijpstra W.I.C."/>
            <person name="Sinninghe Damste J.S."/>
            <person name="Mardanov A.V."/>
            <person name="Ravin N.V."/>
            <person name="Dedysh S.N."/>
        </authorList>
    </citation>
    <scope>NUCLEOTIDE SEQUENCE [LARGE SCALE GENOMIC DNA]</scope>
    <source>
        <strain evidence="7">PL17</strain>
    </source>
</reference>
<evidence type="ECO:0000256" key="1">
    <source>
        <dbReference type="ARBA" id="ARBA00023015"/>
    </source>
</evidence>
<dbReference type="PANTHER" id="PTHR47506:SF1">
    <property type="entry name" value="HTH-TYPE TRANSCRIPTIONAL REGULATOR YJDC"/>
    <property type="match status" value="1"/>
</dbReference>
<dbReference type="GO" id="GO:0003677">
    <property type="term" value="F:DNA binding"/>
    <property type="evidence" value="ECO:0007669"/>
    <property type="project" value="UniProtKB-UniRule"/>
</dbReference>
<feature type="DNA-binding region" description="H-T-H motif" evidence="4">
    <location>
        <begin position="28"/>
        <end position="47"/>
    </location>
</feature>
<dbReference type="EMBL" id="CP053452">
    <property type="protein sequence ID" value="QJW99424.1"/>
    <property type="molecule type" value="Genomic_DNA"/>
</dbReference>
<keyword evidence="3" id="KW-0804">Transcription</keyword>
<evidence type="ECO:0000256" key="4">
    <source>
        <dbReference type="PROSITE-ProRule" id="PRU00335"/>
    </source>
</evidence>
<gene>
    <name evidence="6" type="ORF">FTUN_7036</name>
</gene>
<dbReference type="Pfam" id="PF00440">
    <property type="entry name" value="TetR_N"/>
    <property type="match status" value="1"/>
</dbReference>
<dbReference type="KEGG" id="ftj:FTUN_7036"/>
<evidence type="ECO:0000313" key="6">
    <source>
        <dbReference type="EMBL" id="QJW99424.1"/>
    </source>
</evidence>
<keyword evidence="2 4" id="KW-0238">DNA-binding</keyword>
<protein>
    <recommendedName>
        <fullName evidence="5">HTH tetR-type domain-containing protein</fullName>
    </recommendedName>
</protein>
<dbReference type="InterPro" id="IPR001647">
    <property type="entry name" value="HTH_TetR"/>
</dbReference>
<evidence type="ECO:0000256" key="2">
    <source>
        <dbReference type="ARBA" id="ARBA00023125"/>
    </source>
</evidence>
<dbReference type="PANTHER" id="PTHR47506">
    <property type="entry name" value="TRANSCRIPTIONAL REGULATORY PROTEIN"/>
    <property type="match status" value="1"/>
</dbReference>
<dbReference type="AlphaFoldDB" id="A0A6M5Z0V0"/>
<dbReference type="InterPro" id="IPR036271">
    <property type="entry name" value="Tet_transcr_reg_TetR-rel_C_sf"/>
</dbReference>
<keyword evidence="1" id="KW-0805">Transcription regulation</keyword>
<evidence type="ECO:0000256" key="3">
    <source>
        <dbReference type="ARBA" id="ARBA00023163"/>
    </source>
</evidence>
<dbReference type="InterPro" id="IPR009057">
    <property type="entry name" value="Homeodomain-like_sf"/>
</dbReference>
<accession>A0A6M5Z0V0</accession>